<dbReference type="InterPro" id="IPR001471">
    <property type="entry name" value="AP2/ERF_dom"/>
</dbReference>
<dbReference type="AlphaFoldDB" id="A0A1D2A5Y1"/>
<feature type="non-terminal residue" evidence="8">
    <location>
        <position position="1"/>
    </location>
</feature>
<comment type="subcellular location">
    <subcellularLocation>
        <location evidence="1">Nucleus</location>
    </subcellularLocation>
</comment>
<keyword evidence="3" id="KW-0238">DNA-binding</keyword>
<keyword evidence="5" id="KW-0539">Nucleus</keyword>
<dbReference type="GO" id="GO:0003677">
    <property type="term" value="F:DNA binding"/>
    <property type="evidence" value="ECO:0007669"/>
    <property type="project" value="UniProtKB-KW"/>
</dbReference>
<dbReference type="GO" id="GO:0003700">
    <property type="term" value="F:DNA-binding transcription factor activity"/>
    <property type="evidence" value="ECO:0007669"/>
    <property type="project" value="InterPro"/>
</dbReference>
<dbReference type="EMBL" id="GDKF01004038">
    <property type="protein sequence ID" value="JAT74584.1"/>
    <property type="molecule type" value="Transcribed_RNA"/>
</dbReference>
<evidence type="ECO:0000256" key="3">
    <source>
        <dbReference type="ARBA" id="ARBA00023125"/>
    </source>
</evidence>
<dbReference type="CDD" id="cd00018">
    <property type="entry name" value="AP2"/>
    <property type="match status" value="1"/>
</dbReference>
<feature type="region of interest" description="Disordered" evidence="6">
    <location>
        <begin position="1"/>
        <end position="122"/>
    </location>
</feature>
<dbReference type="PRINTS" id="PR00367">
    <property type="entry name" value="ETHRSPELEMNT"/>
</dbReference>
<evidence type="ECO:0000256" key="5">
    <source>
        <dbReference type="ARBA" id="ARBA00023242"/>
    </source>
</evidence>
<reference evidence="8" key="1">
    <citation type="submission" date="2015-08" db="EMBL/GenBank/DDBJ databases">
        <authorList>
            <person name="Babu N.S."/>
            <person name="Beckwith C.J."/>
            <person name="Beseler K.G."/>
            <person name="Brison A."/>
            <person name="Carone J.V."/>
            <person name="Caskin T.P."/>
            <person name="Diamond M."/>
            <person name="Durham M.E."/>
            <person name="Foxe J.M."/>
            <person name="Go M."/>
            <person name="Henderson B.A."/>
            <person name="Jones I.B."/>
            <person name="McGettigan J.A."/>
            <person name="Micheletti S.J."/>
            <person name="Nasrallah M.E."/>
            <person name="Ortiz D."/>
            <person name="Piller C.R."/>
            <person name="Privatt S.R."/>
            <person name="Schneider S.L."/>
            <person name="Sharp S."/>
            <person name="Smith T.C."/>
            <person name="Stanton J.D."/>
            <person name="Ullery H.E."/>
            <person name="Wilson R.J."/>
            <person name="Serrano M.G."/>
            <person name="Buck G."/>
            <person name="Lee V."/>
            <person name="Wang Y."/>
            <person name="Carvalho R."/>
            <person name="Voegtly L."/>
            <person name="Shi R."/>
            <person name="Duckworth R."/>
            <person name="Johnson A."/>
            <person name="Loviza R."/>
            <person name="Walstead R."/>
            <person name="Shah Z."/>
            <person name="Kiflezghi M."/>
            <person name="Wade K."/>
            <person name="Ball S.L."/>
            <person name="Bradley K.W."/>
            <person name="Asai D.J."/>
            <person name="Bowman C.A."/>
            <person name="Russell D.A."/>
            <person name="Pope W.H."/>
            <person name="Jacobs-Sera D."/>
            <person name="Hendrix R.W."/>
            <person name="Hatfull G.F."/>
        </authorList>
    </citation>
    <scope>NUCLEOTIDE SEQUENCE</scope>
</reference>
<dbReference type="GO" id="GO:0005634">
    <property type="term" value="C:nucleus"/>
    <property type="evidence" value="ECO:0007669"/>
    <property type="project" value="UniProtKB-SubCell"/>
</dbReference>
<dbReference type="SUPFAM" id="SSF54171">
    <property type="entry name" value="DNA-binding domain"/>
    <property type="match status" value="1"/>
</dbReference>
<accession>A0A1D2A5Y1</accession>
<dbReference type="PROSITE" id="PS51032">
    <property type="entry name" value="AP2_ERF"/>
    <property type="match status" value="1"/>
</dbReference>
<dbReference type="PANTHER" id="PTHR31190">
    <property type="entry name" value="DNA-BINDING DOMAIN"/>
    <property type="match status" value="1"/>
</dbReference>
<sequence length="356" mass="35826">PPPDEDAHGPDHDREERGFGSSPAAGAARARSTASSSGSCGGAGAAPSEPVGSQPHPGGPPHLGTPPHPPPNPHHPPQAPGSLPDRGLRVTAGGVAKRSAHGGSASGGAARGTPPTSARAVGAPGAKFRGVRQRPWGKFAAEIRDPTRGSRLWLGTFDTAEEAALAYDAAARRIRGGAAVCNFDDLETAELVRLYGAPALPEDADPGASLASAASAATRFAPGTSAPAALYGPGVARDARGLLAVLGGVARGEAGGPPNPRRPHAPGESSDSLEHSPDEGGEEEEMVLGAMDMDDEEEIAAILLRLQDTQLQSAPSADVSAAGAADKDSAVAGRRYGTRTAAGLKVGRRYTDLLGE</sequence>
<evidence type="ECO:0000256" key="6">
    <source>
        <dbReference type="SAM" id="MobiDB-lite"/>
    </source>
</evidence>
<dbReference type="InterPro" id="IPR036955">
    <property type="entry name" value="AP2/ERF_dom_sf"/>
</dbReference>
<evidence type="ECO:0000313" key="8">
    <source>
        <dbReference type="EMBL" id="JAT74584.1"/>
    </source>
</evidence>
<dbReference type="SMART" id="SM00380">
    <property type="entry name" value="AP2"/>
    <property type="match status" value="1"/>
</dbReference>
<feature type="region of interest" description="Disordered" evidence="6">
    <location>
        <begin position="250"/>
        <end position="284"/>
    </location>
</feature>
<feature type="compositionally biased region" description="Low complexity" evidence="6">
    <location>
        <begin position="45"/>
        <end position="56"/>
    </location>
</feature>
<dbReference type="Pfam" id="PF00847">
    <property type="entry name" value="AP2"/>
    <property type="match status" value="1"/>
</dbReference>
<keyword evidence="2" id="KW-0805">Transcription regulation</keyword>
<organism evidence="8">
    <name type="scientific">Auxenochlorella protothecoides</name>
    <name type="common">Green microalga</name>
    <name type="synonym">Chlorella protothecoides</name>
    <dbReference type="NCBI Taxonomy" id="3075"/>
    <lineage>
        <taxon>Eukaryota</taxon>
        <taxon>Viridiplantae</taxon>
        <taxon>Chlorophyta</taxon>
        <taxon>core chlorophytes</taxon>
        <taxon>Trebouxiophyceae</taxon>
        <taxon>Chlorellales</taxon>
        <taxon>Chlorellaceae</taxon>
        <taxon>Auxenochlorella</taxon>
    </lineage>
</organism>
<evidence type="ECO:0000256" key="4">
    <source>
        <dbReference type="ARBA" id="ARBA00023163"/>
    </source>
</evidence>
<dbReference type="InterPro" id="IPR016177">
    <property type="entry name" value="DNA-bd_dom_sf"/>
</dbReference>
<dbReference type="PANTHER" id="PTHR31190:SF374">
    <property type="entry name" value="AP2_ERF DOMAIN-CONTAINING PROTEIN"/>
    <property type="match status" value="1"/>
</dbReference>
<evidence type="ECO:0000256" key="2">
    <source>
        <dbReference type="ARBA" id="ARBA00023015"/>
    </source>
</evidence>
<keyword evidence="4" id="KW-0804">Transcription</keyword>
<gene>
    <name evidence="8" type="ORF">g.68174</name>
</gene>
<evidence type="ECO:0000259" key="7">
    <source>
        <dbReference type="PROSITE" id="PS51032"/>
    </source>
</evidence>
<protein>
    <recommendedName>
        <fullName evidence="7">AP2/ERF domain-containing protein</fullName>
    </recommendedName>
</protein>
<dbReference type="InterPro" id="IPR044808">
    <property type="entry name" value="ERF_plant"/>
</dbReference>
<dbReference type="Gene3D" id="3.30.730.10">
    <property type="entry name" value="AP2/ERF domain"/>
    <property type="match status" value="1"/>
</dbReference>
<evidence type="ECO:0000256" key="1">
    <source>
        <dbReference type="ARBA" id="ARBA00004123"/>
    </source>
</evidence>
<feature type="compositionally biased region" description="Basic and acidic residues" evidence="6">
    <location>
        <begin position="1"/>
        <end position="18"/>
    </location>
</feature>
<name>A0A1D2A5Y1_AUXPR</name>
<dbReference type="GO" id="GO:0009873">
    <property type="term" value="P:ethylene-activated signaling pathway"/>
    <property type="evidence" value="ECO:0007669"/>
    <property type="project" value="InterPro"/>
</dbReference>
<feature type="compositionally biased region" description="Low complexity" evidence="6">
    <location>
        <begin position="20"/>
        <end position="38"/>
    </location>
</feature>
<feature type="compositionally biased region" description="Pro residues" evidence="6">
    <location>
        <begin position="57"/>
        <end position="79"/>
    </location>
</feature>
<feature type="domain" description="AP2/ERF" evidence="7">
    <location>
        <begin position="127"/>
        <end position="184"/>
    </location>
</feature>
<proteinExistence type="predicted"/>
<dbReference type="FunFam" id="3.30.730.10:FF:000001">
    <property type="entry name" value="Ethylene-responsive transcription factor 2"/>
    <property type="match status" value="1"/>
</dbReference>